<proteinExistence type="predicted"/>
<reference evidence="1 2" key="1">
    <citation type="submission" date="2019-03" db="EMBL/GenBank/DDBJ databases">
        <title>Metabolic reconstructions from genomes of highly enriched 'Candidatus Accumulibacter' and 'Candidatus Competibacter' bioreactor populations.</title>
        <authorList>
            <person name="Annavajhala M.K."/>
            <person name="Welles L."/>
            <person name="Abbas B."/>
            <person name="Sorokin D."/>
            <person name="Park H."/>
            <person name="Van Loosdrecht M."/>
            <person name="Chandran K."/>
        </authorList>
    </citation>
    <scope>NUCLEOTIDE SEQUENCE [LARGE SCALE GENOMIC DNA]</scope>
    <source>
        <strain evidence="1 2">SBR_S</strain>
    </source>
</reference>
<organism evidence="1 2">
    <name type="scientific">Candidatus Accumulibacter phosphatis</name>
    <dbReference type="NCBI Taxonomy" id="327160"/>
    <lineage>
        <taxon>Bacteria</taxon>
        <taxon>Pseudomonadati</taxon>
        <taxon>Pseudomonadota</taxon>
        <taxon>Betaproteobacteria</taxon>
        <taxon>Candidatus Accumulibacter</taxon>
    </lineage>
</organism>
<comment type="caution">
    <text evidence="1">The sequence shown here is derived from an EMBL/GenBank/DDBJ whole genome shotgun (WGS) entry which is preliminary data.</text>
</comment>
<protein>
    <submittedName>
        <fullName evidence="1">AlpA family phage regulatory protein</fullName>
    </submittedName>
</protein>
<keyword evidence="2" id="KW-1185">Reference proteome</keyword>
<evidence type="ECO:0000313" key="2">
    <source>
        <dbReference type="Proteomes" id="UP000749010"/>
    </source>
</evidence>
<dbReference type="Proteomes" id="UP000749010">
    <property type="component" value="Unassembled WGS sequence"/>
</dbReference>
<evidence type="ECO:0000313" key="1">
    <source>
        <dbReference type="EMBL" id="NMQ27879.1"/>
    </source>
</evidence>
<name>A0ABX1TXT7_9PROT</name>
<gene>
    <name evidence="1" type="ORF">E4Q23_08980</name>
</gene>
<sequence length="83" mass="9049">MVQHTKNERAIPDALRHFDYLPDSASVRLPVVAALVGCSTATVWRMVKRGTLPTPRQRGLRITAWSVGELRKALAVVSPAVSA</sequence>
<dbReference type="EMBL" id="SPMY01000024">
    <property type="protein sequence ID" value="NMQ27879.1"/>
    <property type="molecule type" value="Genomic_DNA"/>
</dbReference>
<accession>A0ABX1TXT7</accession>